<dbReference type="SMART" id="SM00345">
    <property type="entry name" value="HTH_GNTR"/>
    <property type="match status" value="1"/>
</dbReference>
<feature type="compositionally biased region" description="Gly residues" evidence="6">
    <location>
        <begin position="132"/>
        <end position="141"/>
    </location>
</feature>
<dbReference type="PRINTS" id="PR00035">
    <property type="entry name" value="HTHGNTR"/>
</dbReference>
<feature type="region of interest" description="Disordered" evidence="6">
    <location>
        <begin position="129"/>
        <end position="172"/>
    </location>
</feature>
<dbReference type="InterPro" id="IPR036388">
    <property type="entry name" value="WH-like_DNA-bd_sf"/>
</dbReference>
<evidence type="ECO:0000256" key="6">
    <source>
        <dbReference type="SAM" id="MobiDB-lite"/>
    </source>
</evidence>
<comment type="similarity">
    <text evidence="1">In the C-terminal section; belongs to the class-I pyridoxal-phosphate-dependent aminotransferase family.</text>
</comment>
<sequence>MAACKVQYLSYRLGQWRRRMDFHVGLTGRGDLTARIYRELREAVLDGRLRPGERLPPTRELARRLGVARNTVAAAYDRLSAEGFLTGRVGSGTFVCAQPLTHARPRNAPPGAGVRPRAVWEAIAAGPVPAGGSAGGTGSGDAAGTRPGSTEPGDGEAGIGGGGGGGGGASGGGGGGGAVYDFRVGSPDPALFPLETWRRLLTRELRRSALGSAEYAGPAGHAGLREAIARHTGASRAVRAGADDVIVTQGAQQALDLVGRVLIEPGDRVAVEEPGYPPARLLFRSLGARVTGVPVDAEGLRVADLPDDARLVYVTPSHQFPLGTPMSLARRAALLEWAERNDAVVIEDDYDSEYRFAGRPLDALQGLDRCGRVVYAGSFSKTLLPALRLGFLIAPASLRPALHAARMLTGWHGDPAPQAALAGFIEEGLLARHVRRTTREYAGRHARITAALRDRFADWLRPVPSAAGLHLCARLAPDARVEVDRVIARARGAGVAVESLAAYCGESPAQAGLVIGYGGVRPAGIEEGLRRLARCFADPA</sequence>
<comment type="caution">
    <text evidence="8">The sequence shown here is derived from an EMBL/GenBank/DDBJ whole genome shotgun (WGS) entry which is preliminary data.</text>
</comment>
<dbReference type="PROSITE" id="PS50949">
    <property type="entry name" value="HTH_GNTR"/>
    <property type="match status" value="1"/>
</dbReference>
<dbReference type="Gene3D" id="3.40.640.10">
    <property type="entry name" value="Type I PLP-dependent aspartate aminotransferase-like (Major domain)"/>
    <property type="match status" value="1"/>
</dbReference>
<organism evidence="8 9">
    <name type="scientific">Planobispora takensis</name>
    <dbReference type="NCBI Taxonomy" id="1367882"/>
    <lineage>
        <taxon>Bacteria</taxon>
        <taxon>Bacillati</taxon>
        <taxon>Actinomycetota</taxon>
        <taxon>Actinomycetes</taxon>
        <taxon>Streptosporangiales</taxon>
        <taxon>Streptosporangiaceae</taxon>
        <taxon>Planobispora</taxon>
    </lineage>
</organism>
<dbReference type="InterPro" id="IPR015424">
    <property type="entry name" value="PyrdxlP-dep_Trfase"/>
</dbReference>
<evidence type="ECO:0000256" key="4">
    <source>
        <dbReference type="ARBA" id="ARBA00023125"/>
    </source>
</evidence>
<dbReference type="CDD" id="cd00609">
    <property type="entry name" value="AAT_like"/>
    <property type="match status" value="1"/>
</dbReference>
<evidence type="ECO:0000256" key="2">
    <source>
        <dbReference type="ARBA" id="ARBA00022898"/>
    </source>
</evidence>
<name>A0A8J3T5R1_9ACTN</name>
<keyword evidence="2" id="KW-0663">Pyridoxal phosphate</keyword>
<evidence type="ECO:0000256" key="3">
    <source>
        <dbReference type="ARBA" id="ARBA00023015"/>
    </source>
</evidence>
<keyword evidence="3" id="KW-0805">Transcription regulation</keyword>
<dbReference type="AlphaFoldDB" id="A0A8J3T5R1"/>
<evidence type="ECO:0000313" key="9">
    <source>
        <dbReference type="Proteomes" id="UP000634476"/>
    </source>
</evidence>
<dbReference type="InterPro" id="IPR000524">
    <property type="entry name" value="Tscrpt_reg_HTH_GntR"/>
</dbReference>
<evidence type="ECO:0000256" key="5">
    <source>
        <dbReference type="ARBA" id="ARBA00023163"/>
    </source>
</evidence>
<keyword evidence="5" id="KW-0804">Transcription</keyword>
<dbReference type="EMBL" id="BOOK01000067">
    <property type="protein sequence ID" value="GII05390.1"/>
    <property type="molecule type" value="Genomic_DNA"/>
</dbReference>
<dbReference type="InterPro" id="IPR036390">
    <property type="entry name" value="WH_DNA-bd_sf"/>
</dbReference>
<feature type="compositionally biased region" description="Gly residues" evidence="6">
    <location>
        <begin position="155"/>
        <end position="172"/>
    </location>
</feature>
<evidence type="ECO:0000313" key="8">
    <source>
        <dbReference type="EMBL" id="GII05390.1"/>
    </source>
</evidence>
<dbReference type="GO" id="GO:0003700">
    <property type="term" value="F:DNA-binding transcription factor activity"/>
    <property type="evidence" value="ECO:0007669"/>
    <property type="project" value="InterPro"/>
</dbReference>
<evidence type="ECO:0000256" key="1">
    <source>
        <dbReference type="ARBA" id="ARBA00005384"/>
    </source>
</evidence>
<dbReference type="SUPFAM" id="SSF53383">
    <property type="entry name" value="PLP-dependent transferases"/>
    <property type="match status" value="1"/>
</dbReference>
<dbReference type="InterPro" id="IPR051446">
    <property type="entry name" value="HTH_trans_reg/aminotransferase"/>
</dbReference>
<dbReference type="InterPro" id="IPR015421">
    <property type="entry name" value="PyrdxlP-dep_Trfase_major"/>
</dbReference>
<evidence type="ECO:0000259" key="7">
    <source>
        <dbReference type="PROSITE" id="PS50949"/>
    </source>
</evidence>
<dbReference type="GO" id="GO:0030170">
    <property type="term" value="F:pyridoxal phosphate binding"/>
    <property type="evidence" value="ECO:0007669"/>
    <property type="project" value="InterPro"/>
</dbReference>
<dbReference type="SUPFAM" id="SSF46785">
    <property type="entry name" value="Winged helix' DNA-binding domain"/>
    <property type="match status" value="1"/>
</dbReference>
<dbReference type="Pfam" id="PF00155">
    <property type="entry name" value="Aminotran_1_2"/>
    <property type="match status" value="1"/>
</dbReference>
<protein>
    <submittedName>
        <fullName evidence="8">GntR family transcriptional regulator</fullName>
    </submittedName>
</protein>
<proteinExistence type="inferred from homology"/>
<accession>A0A8J3T5R1</accession>
<gene>
    <name evidence="8" type="ORF">Pta02_73980</name>
</gene>
<dbReference type="PANTHER" id="PTHR46577">
    <property type="entry name" value="HTH-TYPE TRANSCRIPTIONAL REGULATORY PROTEIN GABR"/>
    <property type="match status" value="1"/>
</dbReference>
<dbReference type="Gene3D" id="1.10.10.10">
    <property type="entry name" value="Winged helix-like DNA-binding domain superfamily/Winged helix DNA-binding domain"/>
    <property type="match status" value="1"/>
</dbReference>
<dbReference type="Pfam" id="PF00392">
    <property type="entry name" value="GntR"/>
    <property type="match status" value="1"/>
</dbReference>
<dbReference type="Proteomes" id="UP000634476">
    <property type="component" value="Unassembled WGS sequence"/>
</dbReference>
<keyword evidence="9" id="KW-1185">Reference proteome</keyword>
<dbReference type="PANTHER" id="PTHR46577:SF1">
    <property type="entry name" value="HTH-TYPE TRANSCRIPTIONAL REGULATORY PROTEIN GABR"/>
    <property type="match status" value="1"/>
</dbReference>
<keyword evidence="4" id="KW-0238">DNA-binding</keyword>
<dbReference type="CDD" id="cd07377">
    <property type="entry name" value="WHTH_GntR"/>
    <property type="match status" value="1"/>
</dbReference>
<reference evidence="8" key="1">
    <citation type="submission" date="2021-01" db="EMBL/GenBank/DDBJ databases">
        <title>Whole genome shotgun sequence of Planobispora takensis NBRC 109077.</title>
        <authorList>
            <person name="Komaki H."/>
            <person name="Tamura T."/>
        </authorList>
    </citation>
    <scope>NUCLEOTIDE SEQUENCE</scope>
    <source>
        <strain evidence="8">NBRC 109077</strain>
    </source>
</reference>
<dbReference type="InterPro" id="IPR004839">
    <property type="entry name" value="Aminotransferase_I/II_large"/>
</dbReference>
<feature type="domain" description="HTH gntR-type" evidence="7">
    <location>
        <begin position="30"/>
        <end position="98"/>
    </location>
</feature>
<dbReference type="GO" id="GO:0003677">
    <property type="term" value="F:DNA binding"/>
    <property type="evidence" value="ECO:0007669"/>
    <property type="project" value="UniProtKB-KW"/>
</dbReference>